<dbReference type="HOGENOM" id="CLU_1387246_0_0_1"/>
<reference evidence="1 2" key="2">
    <citation type="journal article" date="2013" name="PLoS Genet.">
        <title>Comparative genome structure, secondary metabolite, and effector coding capacity across Cochliobolus pathogens.</title>
        <authorList>
            <person name="Condon B.J."/>
            <person name="Leng Y."/>
            <person name="Wu D."/>
            <person name="Bushley K.E."/>
            <person name="Ohm R.A."/>
            <person name="Otillar R."/>
            <person name="Martin J."/>
            <person name="Schackwitz W."/>
            <person name="Grimwood J."/>
            <person name="MohdZainudin N."/>
            <person name="Xue C."/>
            <person name="Wang R."/>
            <person name="Manning V.A."/>
            <person name="Dhillon B."/>
            <person name="Tu Z.J."/>
            <person name="Steffenson B.J."/>
            <person name="Salamov A."/>
            <person name="Sun H."/>
            <person name="Lowry S."/>
            <person name="LaButti K."/>
            <person name="Han J."/>
            <person name="Copeland A."/>
            <person name="Lindquist E."/>
            <person name="Barry K."/>
            <person name="Schmutz J."/>
            <person name="Baker S.E."/>
            <person name="Ciuffetti L.M."/>
            <person name="Grigoriev I.V."/>
            <person name="Zhong S."/>
            <person name="Turgeon B.G."/>
        </authorList>
    </citation>
    <scope>NUCLEOTIDE SEQUENCE [LARGE SCALE GENOMIC DNA]</scope>
    <source>
        <strain evidence="2">28A</strain>
    </source>
</reference>
<protein>
    <submittedName>
        <fullName evidence="1">Uncharacterized protein</fullName>
    </submittedName>
</protein>
<gene>
    <name evidence="1" type="ORF">SETTUDRAFT_66901</name>
</gene>
<dbReference type="RefSeq" id="XP_008025163.1">
    <property type="nucleotide sequence ID" value="XM_008026972.1"/>
</dbReference>
<accession>R0KEY8</accession>
<dbReference type="Proteomes" id="UP000016935">
    <property type="component" value="Unassembled WGS sequence"/>
</dbReference>
<feature type="non-terminal residue" evidence="1">
    <location>
        <position position="197"/>
    </location>
</feature>
<name>R0KEY8_EXST2</name>
<dbReference type="AlphaFoldDB" id="R0KEY8"/>
<organism evidence="1 2">
    <name type="scientific">Exserohilum turcicum (strain 28A)</name>
    <name type="common">Northern leaf blight fungus</name>
    <name type="synonym">Setosphaeria turcica</name>
    <dbReference type="NCBI Taxonomy" id="671987"/>
    <lineage>
        <taxon>Eukaryota</taxon>
        <taxon>Fungi</taxon>
        <taxon>Dikarya</taxon>
        <taxon>Ascomycota</taxon>
        <taxon>Pezizomycotina</taxon>
        <taxon>Dothideomycetes</taxon>
        <taxon>Pleosporomycetidae</taxon>
        <taxon>Pleosporales</taxon>
        <taxon>Pleosporineae</taxon>
        <taxon>Pleosporaceae</taxon>
        <taxon>Exserohilum</taxon>
    </lineage>
</organism>
<reference evidence="1 2" key="1">
    <citation type="journal article" date="2012" name="PLoS Pathog.">
        <title>Diverse lifestyles and strategies of plant pathogenesis encoded in the genomes of eighteen Dothideomycetes fungi.</title>
        <authorList>
            <person name="Ohm R.A."/>
            <person name="Feau N."/>
            <person name="Henrissat B."/>
            <person name="Schoch C.L."/>
            <person name="Horwitz B.A."/>
            <person name="Barry K.W."/>
            <person name="Condon B.J."/>
            <person name="Copeland A.C."/>
            <person name="Dhillon B."/>
            <person name="Glaser F."/>
            <person name="Hesse C.N."/>
            <person name="Kosti I."/>
            <person name="LaButti K."/>
            <person name="Lindquist E.A."/>
            <person name="Lucas S."/>
            <person name="Salamov A.A."/>
            <person name="Bradshaw R.E."/>
            <person name="Ciuffetti L."/>
            <person name="Hamelin R.C."/>
            <person name="Kema G.H.J."/>
            <person name="Lawrence C."/>
            <person name="Scott J.A."/>
            <person name="Spatafora J.W."/>
            <person name="Turgeon B.G."/>
            <person name="de Wit P.J.G.M."/>
            <person name="Zhong S."/>
            <person name="Goodwin S.B."/>
            <person name="Grigoriev I.V."/>
        </authorList>
    </citation>
    <scope>NUCLEOTIDE SEQUENCE [LARGE SCALE GENOMIC DNA]</scope>
    <source>
        <strain evidence="2">28A</strain>
    </source>
</reference>
<feature type="non-terminal residue" evidence="1">
    <location>
        <position position="1"/>
    </location>
</feature>
<dbReference type="GeneID" id="19405330"/>
<dbReference type="EMBL" id="KB908592">
    <property type="protein sequence ID" value="EOA86652.1"/>
    <property type="molecule type" value="Genomic_DNA"/>
</dbReference>
<dbReference type="STRING" id="671987.R0KEY8"/>
<proteinExistence type="predicted"/>
<evidence type="ECO:0000313" key="1">
    <source>
        <dbReference type="EMBL" id="EOA86652.1"/>
    </source>
</evidence>
<keyword evidence="2" id="KW-1185">Reference proteome</keyword>
<dbReference type="OrthoDB" id="3795193at2759"/>
<sequence>EPVPPPAPAPARPPPKHGLRYRNLDEAMEALDTDGIPHDYPVPPYDATFPQNPTDRAAYIRRLFDAFVDIDSCIDREDTDAFVTRWQGIPNNTSCYSRGDVETCCHLLLEMAMDLHTKGPRSLNIFDTGKLEQVHKYHGFTFAQRIDSICKLLRLSKVRCQLLLRFEGLEVAVGIPPLLVAQVRMNLKQNTKRRGAV</sequence>
<evidence type="ECO:0000313" key="2">
    <source>
        <dbReference type="Proteomes" id="UP000016935"/>
    </source>
</evidence>